<evidence type="ECO:0000313" key="3">
    <source>
        <dbReference type="Proteomes" id="UP000185829"/>
    </source>
</evidence>
<proteinExistence type="predicted"/>
<feature type="transmembrane region" description="Helical" evidence="1">
    <location>
        <begin position="5"/>
        <end position="25"/>
    </location>
</feature>
<dbReference type="AlphaFoldDB" id="A0A9X8RF46"/>
<evidence type="ECO:0000256" key="1">
    <source>
        <dbReference type="SAM" id="Phobius"/>
    </source>
</evidence>
<evidence type="ECO:0000313" key="2">
    <source>
        <dbReference type="EMBL" id="SIS14252.1"/>
    </source>
</evidence>
<keyword evidence="1" id="KW-0812">Transmembrane</keyword>
<dbReference type="Proteomes" id="UP000185829">
    <property type="component" value="Unassembled WGS sequence"/>
</dbReference>
<keyword evidence="1" id="KW-0472">Membrane</keyword>
<gene>
    <name evidence="2" type="ORF">SAMN05878482_1204</name>
</gene>
<comment type="caution">
    <text evidence="2">The sequence shown here is derived from an EMBL/GenBank/DDBJ whole genome shotgun (WGS) entry which is preliminary data.</text>
</comment>
<organism evidence="2 3">
    <name type="scientific">Peribacillus simplex</name>
    <dbReference type="NCBI Taxonomy" id="1478"/>
    <lineage>
        <taxon>Bacteria</taxon>
        <taxon>Bacillati</taxon>
        <taxon>Bacillota</taxon>
        <taxon>Bacilli</taxon>
        <taxon>Bacillales</taxon>
        <taxon>Bacillaceae</taxon>
        <taxon>Peribacillus</taxon>
    </lineage>
</organism>
<keyword evidence="1" id="KW-1133">Transmembrane helix</keyword>
<sequence length="55" mass="6154">MSNRLLVVLAIIIFIVNFVVSPMFFDEPPNSYGTFIGLILLSISLISLIDQVNKK</sequence>
<name>A0A9X8RF46_9BACI</name>
<protein>
    <submittedName>
        <fullName evidence="2">Uncharacterized protein</fullName>
    </submittedName>
</protein>
<feature type="transmembrane region" description="Helical" evidence="1">
    <location>
        <begin position="31"/>
        <end position="49"/>
    </location>
</feature>
<reference evidence="2 3" key="1">
    <citation type="submission" date="2017-01" db="EMBL/GenBank/DDBJ databases">
        <authorList>
            <person name="Varghese N."/>
            <person name="Submissions S."/>
        </authorList>
    </citation>
    <scope>NUCLEOTIDE SEQUENCE [LARGE SCALE GENOMIC DNA]</scope>
    <source>
        <strain evidence="2 3">RUG2-6</strain>
    </source>
</reference>
<dbReference type="EMBL" id="FTMX01000020">
    <property type="protein sequence ID" value="SIS14252.1"/>
    <property type="molecule type" value="Genomic_DNA"/>
</dbReference>
<accession>A0A9X8RF46</accession>